<accession>A0A8S1Q9W1</accession>
<protein>
    <submittedName>
        <fullName evidence="1">Uncharacterized protein</fullName>
    </submittedName>
</protein>
<organism evidence="1 2">
    <name type="scientific">Paramecium primaurelia</name>
    <dbReference type="NCBI Taxonomy" id="5886"/>
    <lineage>
        <taxon>Eukaryota</taxon>
        <taxon>Sar</taxon>
        <taxon>Alveolata</taxon>
        <taxon>Ciliophora</taxon>
        <taxon>Intramacronucleata</taxon>
        <taxon>Oligohymenophorea</taxon>
        <taxon>Peniculida</taxon>
        <taxon>Parameciidae</taxon>
        <taxon>Paramecium</taxon>
    </lineage>
</organism>
<name>A0A8S1Q9W1_PARPR</name>
<gene>
    <name evidence="1" type="ORF">PPRIM_AZ9-3.1.T1520001</name>
</gene>
<dbReference type="Proteomes" id="UP000688137">
    <property type="component" value="Unassembled WGS sequence"/>
</dbReference>
<reference evidence="1" key="1">
    <citation type="submission" date="2021-01" db="EMBL/GenBank/DDBJ databases">
        <authorList>
            <consortium name="Genoscope - CEA"/>
            <person name="William W."/>
        </authorList>
    </citation>
    <scope>NUCLEOTIDE SEQUENCE</scope>
</reference>
<comment type="caution">
    <text evidence="1">The sequence shown here is derived from an EMBL/GenBank/DDBJ whole genome shotgun (WGS) entry which is preliminary data.</text>
</comment>
<keyword evidence="2" id="KW-1185">Reference proteome</keyword>
<sequence length="262" mass="31672">MIELNLILKCINQQNCQFISYNSLIQKLQKDLICFQPGDKTENQYSLKWKAEQNCVVSEKYILILMIHQMFAQAHSQTKNQFFIIQVEYEMVLDQLIVKQFIKFQQRIESIKKMFISYRMLKVSQFMCNIWQECMLRISSYQNNFIIRQFIQMYFDQKPLMMDFNWNAKNVINIIKHAMFFHQIIQHAIQIIKTSIYHLLLIIRIQQLDTILEYSVLTIMLKVVVLVQEFQISIMCWFTFRYFLENKEVFQSSLVFDTIQVA</sequence>
<dbReference type="AlphaFoldDB" id="A0A8S1Q9W1"/>
<proteinExistence type="predicted"/>
<evidence type="ECO:0000313" key="2">
    <source>
        <dbReference type="Proteomes" id="UP000688137"/>
    </source>
</evidence>
<evidence type="ECO:0000313" key="1">
    <source>
        <dbReference type="EMBL" id="CAD8112509.1"/>
    </source>
</evidence>
<dbReference type="EMBL" id="CAJJDM010000157">
    <property type="protein sequence ID" value="CAD8112509.1"/>
    <property type="molecule type" value="Genomic_DNA"/>
</dbReference>